<evidence type="ECO:0000256" key="1">
    <source>
        <dbReference type="ARBA" id="ARBA00007452"/>
    </source>
</evidence>
<dbReference type="SUPFAM" id="SSF57863">
    <property type="entry name" value="ArfGap/RecO-like zinc finger"/>
    <property type="match status" value="1"/>
</dbReference>
<dbReference type="Gene3D" id="2.40.50.140">
    <property type="entry name" value="Nucleic acid-binding proteins"/>
    <property type="match status" value="1"/>
</dbReference>
<dbReference type="GO" id="GO:0043590">
    <property type="term" value="C:bacterial nucleoid"/>
    <property type="evidence" value="ECO:0007669"/>
    <property type="project" value="TreeGrafter"/>
</dbReference>
<evidence type="ECO:0000256" key="6">
    <source>
        <dbReference type="ARBA" id="ARBA00033409"/>
    </source>
</evidence>
<organism evidence="8">
    <name type="scientific">marine metagenome</name>
    <dbReference type="NCBI Taxonomy" id="408172"/>
    <lineage>
        <taxon>unclassified sequences</taxon>
        <taxon>metagenomes</taxon>
        <taxon>ecological metagenomes</taxon>
    </lineage>
</organism>
<protein>
    <recommendedName>
        <fullName evidence="2">DNA repair protein RecO</fullName>
    </recommendedName>
    <alternativeName>
        <fullName evidence="6">Recombination protein O</fullName>
    </alternativeName>
</protein>
<sequence>METRVLLQPAYLLHRAPFQNTSLLVDFFTYNYGRVKAVAKGARREKSKYRSLLQPFHPLLISFSGRGEVKTINSVETGLSAIVLERERLFSGLYVNELLIRLLYNYQEHTALYKNYQETLINLQGSKEIEAVLRRFELNLLAELGYAVNLEEDFRSHLTIDPKSNYRFTPDMGFELSETNPKLEESPHYFSGQHLIALREFDLRDEAVAKSAKRLLRQALAVHLGEKPINSRVLFTGKV</sequence>
<evidence type="ECO:0000259" key="7">
    <source>
        <dbReference type="Pfam" id="PF11967"/>
    </source>
</evidence>
<dbReference type="InterPro" id="IPR012340">
    <property type="entry name" value="NA-bd_OB-fold"/>
</dbReference>
<feature type="domain" description="DNA replication/recombination mediator RecO N-terminal" evidence="7">
    <location>
        <begin position="8"/>
        <end position="77"/>
    </location>
</feature>
<reference evidence="8" key="1">
    <citation type="submission" date="2018-05" db="EMBL/GenBank/DDBJ databases">
        <authorList>
            <person name="Lanie J.A."/>
            <person name="Ng W.-L."/>
            <person name="Kazmierczak K.M."/>
            <person name="Andrzejewski T.M."/>
            <person name="Davidsen T.M."/>
            <person name="Wayne K.J."/>
            <person name="Tettelin H."/>
            <person name="Glass J.I."/>
            <person name="Rusch D."/>
            <person name="Podicherti R."/>
            <person name="Tsui H.-C.T."/>
            <person name="Winkler M.E."/>
        </authorList>
    </citation>
    <scope>NUCLEOTIDE SEQUENCE</scope>
</reference>
<accession>A0A381R583</accession>
<dbReference type="Gene3D" id="1.20.1440.120">
    <property type="entry name" value="Recombination protein O, C-terminal domain"/>
    <property type="match status" value="1"/>
</dbReference>
<name>A0A381R583_9ZZZZ</name>
<keyword evidence="5" id="KW-0234">DNA repair</keyword>
<dbReference type="AlphaFoldDB" id="A0A381R583"/>
<dbReference type="Pfam" id="PF02565">
    <property type="entry name" value="RecO_C"/>
    <property type="match status" value="1"/>
</dbReference>
<evidence type="ECO:0000256" key="2">
    <source>
        <dbReference type="ARBA" id="ARBA00021310"/>
    </source>
</evidence>
<comment type="similarity">
    <text evidence="1">Belongs to the RecO family.</text>
</comment>
<evidence type="ECO:0000256" key="5">
    <source>
        <dbReference type="ARBA" id="ARBA00023204"/>
    </source>
</evidence>
<gene>
    <name evidence="8" type="ORF">METZ01_LOCUS38803</name>
</gene>
<evidence type="ECO:0000256" key="3">
    <source>
        <dbReference type="ARBA" id="ARBA00022763"/>
    </source>
</evidence>
<evidence type="ECO:0000256" key="4">
    <source>
        <dbReference type="ARBA" id="ARBA00023172"/>
    </source>
</evidence>
<dbReference type="PANTHER" id="PTHR33991:SF1">
    <property type="entry name" value="DNA REPAIR PROTEIN RECO"/>
    <property type="match status" value="1"/>
</dbReference>
<keyword evidence="3" id="KW-0227">DNA damage</keyword>
<dbReference type="InterPro" id="IPR022572">
    <property type="entry name" value="DNA_rep/recomb_RecO_N"/>
</dbReference>
<dbReference type="HAMAP" id="MF_00201">
    <property type="entry name" value="RecO"/>
    <property type="match status" value="1"/>
</dbReference>
<dbReference type="InterPro" id="IPR042242">
    <property type="entry name" value="RecO_C"/>
</dbReference>
<dbReference type="InterPro" id="IPR003717">
    <property type="entry name" value="RecO"/>
</dbReference>
<dbReference type="SUPFAM" id="SSF50249">
    <property type="entry name" value="Nucleic acid-binding proteins"/>
    <property type="match status" value="1"/>
</dbReference>
<dbReference type="InterPro" id="IPR037278">
    <property type="entry name" value="ARFGAP/RecO"/>
</dbReference>
<dbReference type="PANTHER" id="PTHR33991">
    <property type="entry name" value="DNA REPAIR PROTEIN RECO"/>
    <property type="match status" value="1"/>
</dbReference>
<dbReference type="EMBL" id="UINC01001659">
    <property type="protein sequence ID" value="SUZ85949.1"/>
    <property type="molecule type" value="Genomic_DNA"/>
</dbReference>
<proteinExistence type="inferred from homology"/>
<dbReference type="NCBIfam" id="TIGR00613">
    <property type="entry name" value="reco"/>
    <property type="match status" value="1"/>
</dbReference>
<dbReference type="GO" id="GO:0006302">
    <property type="term" value="P:double-strand break repair"/>
    <property type="evidence" value="ECO:0007669"/>
    <property type="project" value="TreeGrafter"/>
</dbReference>
<evidence type="ECO:0000313" key="8">
    <source>
        <dbReference type="EMBL" id="SUZ85949.1"/>
    </source>
</evidence>
<dbReference type="Pfam" id="PF11967">
    <property type="entry name" value="RecO_N"/>
    <property type="match status" value="1"/>
</dbReference>
<dbReference type="GO" id="GO:0006310">
    <property type="term" value="P:DNA recombination"/>
    <property type="evidence" value="ECO:0007669"/>
    <property type="project" value="UniProtKB-KW"/>
</dbReference>
<keyword evidence="4" id="KW-0233">DNA recombination</keyword>